<keyword evidence="3 7" id="KW-0479">Metal-binding</keyword>
<gene>
    <name evidence="8" type="ordered locus">FRAAL3188</name>
</gene>
<dbReference type="FunFam" id="1.10.630.10:FF:000018">
    <property type="entry name" value="Cytochrome P450 monooxygenase"/>
    <property type="match status" value="1"/>
</dbReference>
<evidence type="ECO:0000256" key="1">
    <source>
        <dbReference type="ARBA" id="ARBA00010617"/>
    </source>
</evidence>
<evidence type="ECO:0000256" key="6">
    <source>
        <dbReference type="ARBA" id="ARBA00023033"/>
    </source>
</evidence>
<keyword evidence="6 7" id="KW-0503">Monooxygenase</keyword>
<dbReference type="GO" id="GO:0016705">
    <property type="term" value="F:oxidoreductase activity, acting on paired donors, with incorporation or reduction of molecular oxygen"/>
    <property type="evidence" value="ECO:0007669"/>
    <property type="project" value="InterPro"/>
</dbReference>
<dbReference type="STRING" id="326424.FRAAL3188"/>
<dbReference type="SUPFAM" id="SSF48264">
    <property type="entry name" value="Cytochrome P450"/>
    <property type="match status" value="1"/>
</dbReference>
<dbReference type="PANTHER" id="PTHR46696">
    <property type="entry name" value="P450, PUTATIVE (EUROFUNG)-RELATED"/>
    <property type="match status" value="1"/>
</dbReference>
<dbReference type="Proteomes" id="UP000000657">
    <property type="component" value="Chromosome"/>
</dbReference>
<dbReference type="EC" id="1.14.99.-" evidence="8"/>
<dbReference type="PROSITE" id="PS00086">
    <property type="entry name" value="CYTOCHROME_P450"/>
    <property type="match status" value="1"/>
</dbReference>
<comment type="similarity">
    <text evidence="1 7">Belongs to the cytochrome P450 family.</text>
</comment>
<proteinExistence type="inferred from homology"/>
<dbReference type="PRINTS" id="PR00359">
    <property type="entry name" value="BP450"/>
</dbReference>
<dbReference type="CDD" id="cd20625">
    <property type="entry name" value="CYP164-like"/>
    <property type="match status" value="1"/>
</dbReference>
<reference evidence="8 9" key="1">
    <citation type="journal article" date="2007" name="Genome Res.">
        <title>Genome characteristics of facultatively symbiotic Frankia sp. strains reflect host range and host plant biogeography.</title>
        <authorList>
            <person name="Normand P."/>
            <person name="Lapierre P."/>
            <person name="Tisa L.S."/>
            <person name="Gogarten J.P."/>
            <person name="Alloisio N."/>
            <person name="Bagnarol E."/>
            <person name="Bassi C.A."/>
            <person name="Berry A.M."/>
            <person name="Bickhart D.M."/>
            <person name="Choisne N."/>
            <person name="Couloux A."/>
            <person name="Cournoyer B."/>
            <person name="Cruveiller S."/>
            <person name="Daubin V."/>
            <person name="Demange N."/>
            <person name="Francino M.P."/>
            <person name="Goltsman E."/>
            <person name="Huang Y."/>
            <person name="Kopp O.R."/>
            <person name="Labarre L."/>
            <person name="Lapidus A."/>
            <person name="Lavire C."/>
            <person name="Marechal J."/>
            <person name="Martinez M."/>
            <person name="Mastronunzio J.E."/>
            <person name="Mullin B.C."/>
            <person name="Niemann J."/>
            <person name="Pujic P."/>
            <person name="Rawnsley T."/>
            <person name="Rouy Z."/>
            <person name="Schenowitz C."/>
            <person name="Sellstedt A."/>
            <person name="Tavares F."/>
            <person name="Tomkins J.P."/>
            <person name="Vallenet D."/>
            <person name="Valverde C."/>
            <person name="Wall L.G."/>
            <person name="Wang Y."/>
            <person name="Medigue C."/>
            <person name="Benson D.R."/>
        </authorList>
    </citation>
    <scope>NUCLEOTIDE SEQUENCE [LARGE SCALE GENOMIC DNA]</scope>
    <source>
        <strain evidence="9">DSM 45986 / CECT 9034 / ACN14a</strain>
    </source>
</reference>
<dbReference type="KEGG" id="fal:FRAAL3188"/>
<dbReference type="InterPro" id="IPR002397">
    <property type="entry name" value="Cyt_P450_B"/>
</dbReference>
<dbReference type="EMBL" id="CT573213">
    <property type="protein sequence ID" value="CAJ61832.1"/>
    <property type="molecule type" value="Genomic_DNA"/>
</dbReference>
<dbReference type="HOGENOM" id="CLU_033716_2_0_11"/>
<evidence type="ECO:0000256" key="7">
    <source>
        <dbReference type="RuleBase" id="RU000461"/>
    </source>
</evidence>
<evidence type="ECO:0000256" key="5">
    <source>
        <dbReference type="ARBA" id="ARBA00023004"/>
    </source>
</evidence>
<accession>Q0RKX3</accession>
<dbReference type="InterPro" id="IPR017972">
    <property type="entry name" value="Cyt_P450_CS"/>
</dbReference>
<dbReference type="AlphaFoldDB" id="Q0RKX3"/>
<dbReference type="Pfam" id="PF00067">
    <property type="entry name" value="p450"/>
    <property type="match status" value="2"/>
</dbReference>
<keyword evidence="4 7" id="KW-0560">Oxidoreductase</keyword>
<dbReference type="eggNOG" id="COG2124">
    <property type="taxonomic scope" value="Bacteria"/>
</dbReference>
<evidence type="ECO:0000256" key="4">
    <source>
        <dbReference type="ARBA" id="ARBA00023002"/>
    </source>
</evidence>
<dbReference type="GO" id="GO:0005506">
    <property type="term" value="F:iron ion binding"/>
    <property type="evidence" value="ECO:0007669"/>
    <property type="project" value="InterPro"/>
</dbReference>
<keyword evidence="2 7" id="KW-0349">Heme</keyword>
<dbReference type="GO" id="GO:0020037">
    <property type="term" value="F:heme binding"/>
    <property type="evidence" value="ECO:0007669"/>
    <property type="project" value="InterPro"/>
</dbReference>
<dbReference type="PANTHER" id="PTHR46696:SF1">
    <property type="entry name" value="CYTOCHROME P450 YJIB-RELATED"/>
    <property type="match status" value="1"/>
</dbReference>
<evidence type="ECO:0000256" key="2">
    <source>
        <dbReference type="ARBA" id="ARBA00022617"/>
    </source>
</evidence>
<dbReference type="InterPro" id="IPR036396">
    <property type="entry name" value="Cyt_P450_sf"/>
</dbReference>
<dbReference type="GO" id="GO:0004497">
    <property type="term" value="F:monooxygenase activity"/>
    <property type="evidence" value="ECO:0007669"/>
    <property type="project" value="UniProtKB-KW"/>
</dbReference>
<organism evidence="8 9">
    <name type="scientific">Frankia alni (strain DSM 45986 / CECT 9034 / ACN14a)</name>
    <dbReference type="NCBI Taxonomy" id="326424"/>
    <lineage>
        <taxon>Bacteria</taxon>
        <taxon>Bacillati</taxon>
        <taxon>Actinomycetota</taxon>
        <taxon>Actinomycetes</taxon>
        <taxon>Frankiales</taxon>
        <taxon>Frankiaceae</taxon>
        <taxon>Frankia</taxon>
    </lineage>
</organism>
<evidence type="ECO:0000256" key="3">
    <source>
        <dbReference type="ARBA" id="ARBA00022723"/>
    </source>
</evidence>
<name>Q0RKX3_FRAAA</name>
<dbReference type="InterPro" id="IPR001128">
    <property type="entry name" value="Cyt_P450"/>
</dbReference>
<dbReference type="Gene3D" id="1.10.630.10">
    <property type="entry name" value="Cytochrome P450"/>
    <property type="match status" value="1"/>
</dbReference>
<keyword evidence="5 7" id="KW-0408">Iron</keyword>
<protein>
    <submittedName>
        <fullName evidence="8">Cytochrome P450</fullName>
        <ecNumber evidence="8">1.14.99.-</ecNumber>
    </submittedName>
</protein>
<evidence type="ECO:0000313" key="8">
    <source>
        <dbReference type="EMBL" id="CAJ61832.1"/>
    </source>
</evidence>
<sequence>MPNRPPPLQEPAVDLGTDTSSVLAAGPATALTPPAALTVDQAALNIFDPAWHHDTFPNYQVLREAGPFAPGPLGLRLVTRYREVEAILADSAWSHAEEGAIMHPDSDGSDLPTSFLWMEPPDHTRIRRLVGKAFSARRIEALRARVTEVAGGLVDAAIAAGEVDLVEAIAYPLPLTMIAELMGVPVADHAAVRSMSFGLARGLDPDVLLSQAEIDLRRESAAAFREYFTDLVARRRADPADDLVSALALAEAEGDRLTADEMLSTLVVLLVAGHETTVSLISSTFLMLMRHPDQYAALRARPDLAAPAVDELMRYCTPSHLTTRVATRDVEVLGEQFAAGDGVIILLASANRDAGRYADPERLDLARYAGGAAVPRHLAFGRGHHYCIGAPMVRLEMELLLRTLARRAPRLTPLVDPPPYRPNLVVRGIAELPVRIDG</sequence>
<keyword evidence="9" id="KW-1185">Reference proteome</keyword>
<evidence type="ECO:0000313" key="9">
    <source>
        <dbReference type="Proteomes" id="UP000000657"/>
    </source>
</evidence>